<reference evidence="2 3" key="1">
    <citation type="submission" date="2021-01" db="EMBL/GenBank/DDBJ databases">
        <title>Characterization of a novel blaVMB-2- harboring plasmid in Vibrio diabolicus.</title>
        <authorList>
            <person name="Liu M."/>
        </authorList>
    </citation>
    <scope>NUCLEOTIDE SEQUENCE [LARGE SCALE GENOMIC DNA]</scope>
    <source>
        <strain evidence="2 3">SLV18</strain>
        <plasmid evidence="2 3">pSLV18-111K</plasmid>
    </source>
</reference>
<dbReference type="EMBL" id="CP069196">
    <property type="protein sequence ID" value="QRG84315.1"/>
    <property type="molecule type" value="Genomic_DNA"/>
</dbReference>
<dbReference type="AlphaFoldDB" id="A0AA92LXB1"/>
<dbReference type="Proteomes" id="UP000596337">
    <property type="component" value="Plasmid pSLV18-111K"/>
</dbReference>
<organism evidence="2 3">
    <name type="scientific">Vibrio diabolicus</name>
    <dbReference type="NCBI Taxonomy" id="50719"/>
    <lineage>
        <taxon>Bacteria</taxon>
        <taxon>Pseudomonadati</taxon>
        <taxon>Pseudomonadota</taxon>
        <taxon>Gammaproteobacteria</taxon>
        <taxon>Vibrionales</taxon>
        <taxon>Vibrionaceae</taxon>
        <taxon>Vibrio</taxon>
        <taxon>Vibrio diabolicus subgroup</taxon>
    </lineage>
</organism>
<gene>
    <name evidence="2" type="ORF">JOS67_15760</name>
</gene>
<sequence>MKIQLVATILAALSLQAQATTQEEMVIELGHSIALSLLDAKLELACDSNINNLGEITLKVNQECVSTINKLRSTLETEPTAVDLVKQVDSFMDSNSIPLTK</sequence>
<evidence type="ECO:0000313" key="2">
    <source>
        <dbReference type="EMBL" id="QRG84315.1"/>
    </source>
</evidence>
<proteinExistence type="predicted"/>
<dbReference type="RefSeq" id="WP_169567642.1">
    <property type="nucleotide sequence ID" value="NZ_CP069196.1"/>
</dbReference>
<keyword evidence="2" id="KW-0614">Plasmid</keyword>
<accession>A0AA92LXB1</accession>
<evidence type="ECO:0000313" key="3">
    <source>
        <dbReference type="Proteomes" id="UP000596337"/>
    </source>
</evidence>
<protein>
    <submittedName>
        <fullName evidence="2">Uncharacterized protein</fullName>
    </submittedName>
</protein>
<keyword evidence="1" id="KW-0732">Signal</keyword>
<name>A0AA92LXB1_9VIBR</name>
<feature type="chain" id="PRO_5041675394" evidence="1">
    <location>
        <begin position="20"/>
        <end position="101"/>
    </location>
</feature>
<evidence type="ECO:0000256" key="1">
    <source>
        <dbReference type="SAM" id="SignalP"/>
    </source>
</evidence>
<feature type="signal peptide" evidence="1">
    <location>
        <begin position="1"/>
        <end position="19"/>
    </location>
</feature>
<geneLocation type="plasmid" evidence="2 3">
    <name>pSLV18-111K</name>
</geneLocation>